<gene>
    <name evidence="3" type="ORF">UFOPK3770_00461</name>
</gene>
<reference evidence="3" key="1">
    <citation type="submission" date="2020-05" db="EMBL/GenBank/DDBJ databases">
        <authorList>
            <person name="Chiriac C."/>
            <person name="Salcher M."/>
            <person name="Ghai R."/>
            <person name="Kavagutti S V."/>
        </authorList>
    </citation>
    <scope>NUCLEOTIDE SEQUENCE</scope>
</reference>
<organism evidence="3">
    <name type="scientific">freshwater metagenome</name>
    <dbReference type="NCBI Taxonomy" id="449393"/>
    <lineage>
        <taxon>unclassified sequences</taxon>
        <taxon>metagenomes</taxon>
        <taxon>ecological metagenomes</taxon>
    </lineage>
</organism>
<protein>
    <submittedName>
        <fullName evidence="3">Unannotated protein</fullName>
    </submittedName>
</protein>
<dbReference type="InterPro" id="IPR023753">
    <property type="entry name" value="FAD/NAD-binding_dom"/>
</dbReference>
<dbReference type="PANTHER" id="PTHR42949:SF3">
    <property type="entry name" value="ANAEROBIC GLYCEROL-3-PHOSPHATE DEHYDROGENASE SUBUNIT B"/>
    <property type="match status" value="1"/>
</dbReference>
<dbReference type="Gene3D" id="3.50.50.60">
    <property type="entry name" value="FAD/NAD(P)-binding domain"/>
    <property type="match status" value="2"/>
</dbReference>
<sequence length="387" mass="42090">MNQVVIAGGGYSALTLALEIRRSHDLGVTICEREHEPDATLEELRVEAAMAGVSFLTDTIVVSLTKLPDRKVEVNTIGVRGPQSMPASAVVIATGARERSASARYIAGAQISGVMTGSEVDRAVIAGHHDLGSNAVVLGADKRAFESVRQLRKLGIRTKFLVTPWSTHQVSWWRNLWSRIRYVHAVRTNTYITHIHGSTVVSGVTLTHRDGRESNYVCDVVVVTGDWISQYEVALRSGLLIDRQTKGPAIDTAGRSSRRGVFAVGAVVQPTDDVELTNISATAEAVAEYVTKGVWPEAITIDYAAPIDWIEPAFLGKGHHAEFPEFVVCVGIETTKRTIQVRQDTTLLAEYQIPAQQMQPAVPFVMSGSWIAEVDPQGSEISIRLVG</sequence>
<dbReference type="PRINTS" id="PR00368">
    <property type="entry name" value="FADPNR"/>
</dbReference>
<dbReference type="PANTHER" id="PTHR42949">
    <property type="entry name" value="ANAEROBIC GLYCEROL-3-PHOSPHATE DEHYDROGENASE SUBUNIT B"/>
    <property type="match status" value="1"/>
</dbReference>
<dbReference type="EMBL" id="CAESAJ010000032">
    <property type="protein sequence ID" value="CAB4334504.1"/>
    <property type="molecule type" value="Genomic_DNA"/>
</dbReference>
<evidence type="ECO:0000256" key="1">
    <source>
        <dbReference type="ARBA" id="ARBA00023002"/>
    </source>
</evidence>
<evidence type="ECO:0000259" key="2">
    <source>
        <dbReference type="Pfam" id="PF07992"/>
    </source>
</evidence>
<dbReference type="GO" id="GO:0016491">
    <property type="term" value="F:oxidoreductase activity"/>
    <property type="evidence" value="ECO:0007669"/>
    <property type="project" value="UniProtKB-KW"/>
</dbReference>
<dbReference type="SUPFAM" id="SSF51905">
    <property type="entry name" value="FAD/NAD(P)-binding domain"/>
    <property type="match status" value="1"/>
</dbReference>
<proteinExistence type="predicted"/>
<name>A0A6J5YWF3_9ZZZZ</name>
<keyword evidence="1" id="KW-0560">Oxidoreductase</keyword>
<dbReference type="AlphaFoldDB" id="A0A6J5YWF3"/>
<dbReference type="InterPro" id="IPR051691">
    <property type="entry name" value="Metab_Enz_Cyan_OpOx_G3PDH"/>
</dbReference>
<dbReference type="InterPro" id="IPR036188">
    <property type="entry name" value="FAD/NAD-bd_sf"/>
</dbReference>
<accession>A0A6J5YWF3</accession>
<dbReference type="Pfam" id="PF07992">
    <property type="entry name" value="Pyr_redox_2"/>
    <property type="match status" value="1"/>
</dbReference>
<evidence type="ECO:0000313" key="3">
    <source>
        <dbReference type="EMBL" id="CAB4334504.1"/>
    </source>
</evidence>
<feature type="domain" description="FAD/NAD(P)-binding" evidence="2">
    <location>
        <begin position="3"/>
        <end position="273"/>
    </location>
</feature>